<evidence type="ECO:0008006" key="3">
    <source>
        <dbReference type="Google" id="ProtNLM"/>
    </source>
</evidence>
<name>A0AAV9L3R4_9SOLN</name>
<gene>
    <name evidence="1" type="ORF">R3W88_017772</name>
</gene>
<protein>
    <recommendedName>
        <fullName evidence="3">DUF674 domain-containing protein</fullName>
    </recommendedName>
</protein>
<sequence length="177" mass="19613">MTGSLPNLYNSVENMNDAYIQSKNILLKPNKSSHNPFLLLDNVPSLEKIFYGCNNNNVYNAYSSMGTLDAICPCCRKGMSKKMNYIVSEGGGKGAVAAKSRFVKEAVTYMVMDDLVVKPMSTISSITLLNKFKVKDGGVLQENVVYFGMKEMLKASFESKTVLTSVFMTGAKRRRTE</sequence>
<comment type="caution">
    <text evidence="1">The sequence shown here is derived from an EMBL/GenBank/DDBJ whole genome shotgun (WGS) entry which is preliminary data.</text>
</comment>
<reference evidence="1 2" key="1">
    <citation type="submission" date="2023-10" db="EMBL/GenBank/DDBJ databases">
        <title>Genome-Wide Identification Analysis in wild type Solanum Pinnatisectum Reveals Some Genes Defensing Phytophthora Infestans.</title>
        <authorList>
            <person name="Sun C."/>
        </authorList>
    </citation>
    <scope>NUCLEOTIDE SEQUENCE [LARGE SCALE GENOMIC DNA]</scope>
    <source>
        <strain evidence="1">LQN</strain>
        <tissue evidence="1">Leaf</tissue>
    </source>
</reference>
<proteinExistence type="predicted"/>
<dbReference type="AlphaFoldDB" id="A0AAV9L3R4"/>
<dbReference type="InterPro" id="IPR007750">
    <property type="entry name" value="DUF674"/>
</dbReference>
<dbReference type="PANTHER" id="PTHR33103:SF108">
    <property type="entry name" value="DUF674 DOMAIN-CONTAINING PROTEIN"/>
    <property type="match status" value="1"/>
</dbReference>
<accession>A0AAV9L3R4</accession>
<dbReference type="Pfam" id="PF05056">
    <property type="entry name" value="DUF674"/>
    <property type="match status" value="1"/>
</dbReference>
<dbReference type="PANTHER" id="PTHR33103">
    <property type="entry name" value="OS01G0153900 PROTEIN"/>
    <property type="match status" value="1"/>
</dbReference>
<evidence type="ECO:0000313" key="1">
    <source>
        <dbReference type="EMBL" id="KAK4719434.1"/>
    </source>
</evidence>
<dbReference type="EMBL" id="JAWPEI010000008">
    <property type="protein sequence ID" value="KAK4719434.1"/>
    <property type="molecule type" value="Genomic_DNA"/>
</dbReference>
<dbReference type="Proteomes" id="UP001311915">
    <property type="component" value="Unassembled WGS sequence"/>
</dbReference>
<evidence type="ECO:0000313" key="2">
    <source>
        <dbReference type="Proteomes" id="UP001311915"/>
    </source>
</evidence>
<organism evidence="1 2">
    <name type="scientific">Solanum pinnatisectum</name>
    <name type="common">tansyleaf nightshade</name>
    <dbReference type="NCBI Taxonomy" id="50273"/>
    <lineage>
        <taxon>Eukaryota</taxon>
        <taxon>Viridiplantae</taxon>
        <taxon>Streptophyta</taxon>
        <taxon>Embryophyta</taxon>
        <taxon>Tracheophyta</taxon>
        <taxon>Spermatophyta</taxon>
        <taxon>Magnoliopsida</taxon>
        <taxon>eudicotyledons</taxon>
        <taxon>Gunneridae</taxon>
        <taxon>Pentapetalae</taxon>
        <taxon>asterids</taxon>
        <taxon>lamiids</taxon>
        <taxon>Solanales</taxon>
        <taxon>Solanaceae</taxon>
        <taxon>Solanoideae</taxon>
        <taxon>Solaneae</taxon>
        <taxon>Solanum</taxon>
    </lineage>
</organism>
<keyword evidence="2" id="KW-1185">Reference proteome</keyword>